<feature type="compositionally biased region" description="Basic and acidic residues" evidence="1">
    <location>
        <begin position="262"/>
        <end position="289"/>
    </location>
</feature>
<feature type="non-terminal residue" evidence="2">
    <location>
        <position position="1"/>
    </location>
</feature>
<dbReference type="AlphaFoldDB" id="A0AAV5TQ71"/>
<evidence type="ECO:0000256" key="1">
    <source>
        <dbReference type="SAM" id="MobiDB-lite"/>
    </source>
</evidence>
<name>A0AAV5TQ71_9BILA</name>
<feature type="compositionally biased region" description="Basic and acidic residues" evidence="1">
    <location>
        <begin position="188"/>
        <end position="237"/>
    </location>
</feature>
<dbReference type="EMBL" id="BTSX01000004">
    <property type="protein sequence ID" value="GMS96168.1"/>
    <property type="molecule type" value="Genomic_DNA"/>
</dbReference>
<feature type="compositionally biased region" description="Basic and acidic residues" evidence="1">
    <location>
        <begin position="65"/>
        <end position="90"/>
    </location>
</feature>
<feature type="non-terminal residue" evidence="2">
    <location>
        <position position="289"/>
    </location>
</feature>
<proteinExistence type="predicted"/>
<dbReference type="Proteomes" id="UP001432027">
    <property type="component" value="Unassembled WGS sequence"/>
</dbReference>
<evidence type="ECO:0000313" key="2">
    <source>
        <dbReference type="EMBL" id="GMS96168.1"/>
    </source>
</evidence>
<gene>
    <name evidence="2" type="ORF">PENTCL1PPCAC_18343</name>
</gene>
<feature type="compositionally biased region" description="Basic and acidic residues" evidence="1">
    <location>
        <begin position="147"/>
        <end position="166"/>
    </location>
</feature>
<accession>A0AAV5TQ71</accession>
<feature type="compositionally biased region" description="Pro residues" evidence="1">
    <location>
        <begin position="10"/>
        <end position="21"/>
    </location>
</feature>
<feature type="region of interest" description="Disordered" evidence="1">
    <location>
        <begin position="141"/>
        <end position="166"/>
    </location>
</feature>
<feature type="region of interest" description="Disordered" evidence="1">
    <location>
        <begin position="188"/>
        <end position="289"/>
    </location>
</feature>
<protein>
    <submittedName>
        <fullName evidence="2">Uncharacterized protein</fullName>
    </submittedName>
</protein>
<feature type="compositionally biased region" description="Basic and acidic residues" evidence="1">
    <location>
        <begin position="27"/>
        <end position="55"/>
    </location>
</feature>
<reference evidence="2" key="1">
    <citation type="submission" date="2023-10" db="EMBL/GenBank/DDBJ databases">
        <title>Genome assembly of Pristionchus species.</title>
        <authorList>
            <person name="Yoshida K."/>
            <person name="Sommer R.J."/>
        </authorList>
    </citation>
    <scope>NUCLEOTIDE SEQUENCE</scope>
    <source>
        <strain evidence="2">RS0144</strain>
    </source>
</reference>
<organism evidence="2 3">
    <name type="scientific">Pristionchus entomophagus</name>
    <dbReference type="NCBI Taxonomy" id="358040"/>
    <lineage>
        <taxon>Eukaryota</taxon>
        <taxon>Metazoa</taxon>
        <taxon>Ecdysozoa</taxon>
        <taxon>Nematoda</taxon>
        <taxon>Chromadorea</taxon>
        <taxon>Rhabditida</taxon>
        <taxon>Rhabditina</taxon>
        <taxon>Diplogasteromorpha</taxon>
        <taxon>Diplogasteroidea</taxon>
        <taxon>Neodiplogasteridae</taxon>
        <taxon>Pristionchus</taxon>
    </lineage>
</organism>
<evidence type="ECO:0000313" key="3">
    <source>
        <dbReference type="Proteomes" id="UP001432027"/>
    </source>
</evidence>
<keyword evidence="3" id="KW-1185">Reference proteome</keyword>
<sequence>ERERERSPPRRMPSPSSPPSTPSHMRRREERRKSSPLRDGRRISPSYEKRRDRSQIRRIPPSLSMDRRRNPSPMKKERREKRSPERRREGGGGGEGGGEGRRGSHRPSSPFRSKMRRDRSPLPSLPYLIHKRDAIPIPLISSPNRVRMGERRERSRSPLVSPRKDLPSLLDVKILPLLPPRMEGRVKRYEREEREEKMERREEKEKGKERIEKMEIDGREEKKKDERKEEEKTEERKRHIPIVWNDTETHAKTIHRSIGHMEGMEMMERKRKDEERKEEEKKEKEKEKE</sequence>
<comment type="caution">
    <text evidence="2">The sequence shown here is derived from an EMBL/GenBank/DDBJ whole genome shotgun (WGS) entry which is preliminary data.</text>
</comment>
<feature type="region of interest" description="Disordered" evidence="1">
    <location>
        <begin position="1"/>
        <end position="129"/>
    </location>
</feature>